<proteinExistence type="predicted"/>
<evidence type="ECO:0000256" key="1">
    <source>
        <dbReference type="SAM" id="MobiDB-lite"/>
    </source>
</evidence>
<accession>A0AAU0MEK0</accession>
<dbReference type="Pfam" id="PF09844">
    <property type="entry name" value="DUF2071"/>
    <property type="match status" value="1"/>
</dbReference>
<dbReference type="AlphaFoldDB" id="A0AAU0MEK0"/>
<dbReference type="InterPro" id="IPR023375">
    <property type="entry name" value="ADC_dom_sf"/>
</dbReference>
<dbReference type="PANTHER" id="PTHR39186:SF1">
    <property type="entry name" value="DUF2071 DOMAIN-CONTAINING PROTEIN"/>
    <property type="match status" value="1"/>
</dbReference>
<dbReference type="Proteomes" id="UP001329313">
    <property type="component" value="Chromosome"/>
</dbReference>
<dbReference type="Gene3D" id="2.40.400.10">
    <property type="entry name" value="Acetoacetate decarboxylase-like"/>
    <property type="match status" value="1"/>
</dbReference>
<gene>
    <name evidence="2" type="ORF">RYJ27_09140</name>
</gene>
<dbReference type="EMBL" id="CP137080">
    <property type="protein sequence ID" value="WOQ68873.1"/>
    <property type="molecule type" value="Genomic_DNA"/>
</dbReference>
<organism evidence="2 3">
    <name type="scientific">Microbacterium limosum</name>
    <dbReference type="NCBI Taxonomy" id="3079935"/>
    <lineage>
        <taxon>Bacteria</taxon>
        <taxon>Bacillati</taxon>
        <taxon>Actinomycetota</taxon>
        <taxon>Actinomycetes</taxon>
        <taxon>Micrococcales</taxon>
        <taxon>Microbacteriaceae</taxon>
        <taxon>Microbacterium</taxon>
    </lineage>
</organism>
<dbReference type="SUPFAM" id="SSF160104">
    <property type="entry name" value="Acetoacetate decarboxylase-like"/>
    <property type="match status" value="1"/>
</dbReference>
<feature type="region of interest" description="Disordered" evidence="1">
    <location>
        <begin position="217"/>
        <end position="236"/>
    </location>
</feature>
<keyword evidence="3" id="KW-1185">Reference proteome</keyword>
<dbReference type="PANTHER" id="PTHR39186">
    <property type="entry name" value="DUF2071 FAMILY PROTEIN"/>
    <property type="match status" value="1"/>
</dbReference>
<dbReference type="RefSeq" id="WP_330170014.1">
    <property type="nucleotide sequence ID" value="NZ_CP137080.1"/>
</dbReference>
<protein>
    <submittedName>
        <fullName evidence="2">DUF2071 domain-containing protein</fullName>
    </submittedName>
</protein>
<dbReference type="KEGG" id="mliy:RYJ27_09140"/>
<reference evidence="2 3" key="1">
    <citation type="submission" date="2023-10" db="EMBL/GenBank/DDBJ databases">
        <title>Y20.</title>
        <authorList>
            <person name="Zhang G."/>
            <person name="Ding Y."/>
        </authorList>
    </citation>
    <scope>NUCLEOTIDE SEQUENCE [LARGE SCALE GENOMIC DNA]</scope>
    <source>
        <strain evidence="2 3">Y20</strain>
    </source>
</reference>
<name>A0AAU0MEK0_9MICO</name>
<feature type="compositionally biased region" description="Basic and acidic residues" evidence="1">
    <location>
        <begin position="224"/>
        <end position="236"/>
    </location>
</feature>
<evidence type="ECO:0000313" key="2">
    <source>
        <dbReference type="EMBL" id="WOQ68873.1"/>
    </source>
</evidence>
<sequence>MGQVWSDLVFLHWRADPERVAPMMPAGVRPDVIDGATWVGLIGFTLADHRFLPLPAVPVWGTFVEINVRLYSIDAAGRRGVVFRSLDASRLVSVLAARALFGLPYVWSRTRLQRTESAWEFTATRHRSGARTAFRVAATEEPDDSPEARWLTSRWGFHETRRGRTIYARNTHPAWQPLRGRLLHLEDSFVAAAGFPGLADRRPDSVLVAPAPMPTLFSRPTTMRRTDDGGVASLER</sequence>
<dbReference type="InterPro" id="IPR018644">
    <property type="entry name" value="DUF2071"/>
</dbReference>
<evidence type="ECO:0000313" key="3">
    <source>
        <dbReference type="Proteomes" id="UP001329313"/>
    </source>
</evidence>